<evidence type="ECO:0000256" key="2">
    <source>
        <dbReference type="ARBA" id="ARBA00022722"/>
    </source>
</evidence>
<dbReference type="OrthoDB" id="2713924at2759"/>
<evidence type="ECO:0000256" key="7">
    <source>
        <dbReference type="ARBA" id="ARBA00022908"/>
    </source>
</evidence>
<evidence type="ECO:0008006" key="13">
    <source>
        <dbReference type="Google" id="ProtNLM"/>
    </source>
</evidence>
<keyword evidence="4" id="KW-0255">Endonuclease</keyword>
<dbReference type="GO" id="GO:0003676">
    <property type="term" value="F:nucleic acid binding"/>
    <property type="evidence" value="ECO:0007669"/>
    <property type="project" value="InterPro"/>
</dbReference>
<dbReference type="GO" id="GO:0016787">
    <property type="term" value="F:hydrolase activity"/>
    <property type="evidence" value="ECO:0007669"/>
    <property type="project" value="UniProtKB-KW"/>
</dbReference>
<keyword evidence="12" id="KW-1185">Reference proteome</keyword>
<keyword evidence="3" id="KW-0479">Metal-binding</keyword>
<feature type="non-terminal residue" evidence="11">
    <location>
        <position position="112"/>
    </location>
</feature>
<keyword evidence="2" id="KW-0540">Nuclease</keyword>
<dbReference type="SUPFAM" id="SSF53098">
    <property type="entry name" value="Ribonuclease H-like"/>
    <property type="match status" value="1"/>
</dbReference>
<evidence type="ECO:0000313" key="12">
    <source>
        <dbReference type="Proteomes" id="UP000823399"/>
    </source>
</evidence>
<keyword evidence="9" id="KW-0239">DNA-directed DNA polymerase</keyword>
<evidence type="ECO:0000256" key="5">
    <source>
        <dbReference type="ARBA" id="ARBA00022801"/>
    </source>
</evidence>
<keyword evidence="7" id="KW-0229">DNA integration</keyword>
<evidence type="ECO:0000256" key="1">
    <source>
        <dbReference type="ARBA" id="ARBA00022695"/>
    </source>
</evidence>
<dbReference type="PANTHER" id="PTHR42648:SF11">
    <property type="entry name" value="TRANSPOSON TY4-P GAG-POL POLYPROTEIN"/>
    <property type="match status" value="1"/>
</dbReference>
<dbReference type="GeneID" id="64692265"/>
<dbReference type="InterPro" id="IPR039537">
    <property type="entry name" value="Retrotran_Ty1/copia-like"/>
</dbReference>
<protein>
    <recommendedName>
        <fullName evidence="13">GAG-pre-integrase domain-containing protein</fullName>
    </recommendedName>
</protein>
<gene>
    <name evidence="11" type="ORF">F5147DRAFT_526604</name>
</gene>
<evidence type="ECO:0000256" key="8">
    <source>
        <dbReference type="ARBA" id="ARBA00022918"/>
    </source>
</evidence>
<feature type="non-terminal residue" evidence="11">
    <location>
        <position position="1"/>
    </location>
</feature>
<reference evidence="11" key="1">
    <citation type="journal article" date="2020" name="New Phytol.">
        <title>Comparative genomics reveals dynamic genome evolution in host specialist ectomycorrhizal fungi.</title>
        <authorList>
            <person name="Lofgren L.A."/>
            <person name="Nguyen N.H."/>
            <person name="Vilgalys R."/>
            <person name="Ruytinx J."/>
            <person name="Liao H.L."/>
            <person name="Branco S."/>
            <person name="Kuo A."/>
            <person name="LaButti K."/>
            <person name="Lipzen A."/>
            <person name="Andreopoulos W."/>
            <person name="Pangilinan J."/>
            <person name="Riley R."/>
            <person name="Hundley H."/>
            <person name="Na H."/>
            <person name="Barry K."/>
            <person name="Grigoriev I.V."/>
            <person name="Stajich J.E."/>
            <person name="Kennedy P.G."/>
        </authorList>
    </citation>
    <scope>NUCLEOTIDE SEQUENCE</scope>
    <source>
        <strain evidence="11">FC423</strain>
    </source>
</reference>
<evidence type="ECO:0000256" key="6">
    <source>
        <dbReference type="ARBA" id="ARBA00022842"/>
    </source>
</evidence>
<evidence type="ECO:0000313" key="11">
    <source>
        <dbReference type="EMBL" id="KAG2111902.1"/>
    </source>
</evidence>
<keyword evidence="8" id="KW-0695">RNA-directed DNA polymerase</keyword>
<keyword evidence="5" id="KW-0378">Hydrolase</keyword>
<dbReference type="InterPro" id="IPR036397">
    <property type="entry name" value="RNaseH_sf"/>
</dbReference>
<dbReference type="InterPro" id="IPR012337">
    <property type="entry name" value="RNaseH-like_sf"/>
</dbReference>
<organism evidence="11 12">
    <name type="scientific">Suillus discolor</name>
    <dbReference type="NCBI Taxonomy" id="1912936"/>
    <lineage>
        <taxon>Eukaryota</taxon>
        <taxon>Fungi</taxon>
        <taxon>Dikarya</taxon>
        <taxon>Basidiomycota</taxon>
        <taxon>Agaricomycotina</taxon>
        <taxon>Agaricomycetes</taxon>
        <taxon>Agaricomycetidae</taxon>
        <taxon>Boletales</taxon>
        <taxon>Suillineae</taxon>
        <taxon>Suillaceae</taxon>
        <taxon>Suillus</taxon>
    </lineage>
</organism>
<dbReference type="PANTHER" id="PTHR42648">
    <property type="entry name" value="TRANSPOSASE, PUTATIVE-RELATED"/>
    <property type="match status" value="1"/>
</dbReference>
<dbReference type="RefSeq" id="XP_041294959.1">
    <property type="nucleotide sequence ID" value="XM_041430006.1"/>
</dbReference>
<sequence length="112" mass="12232">LGHANYRAVYDLARSGNSSGMPINLSPVPPKCDDCILGKQTRTNVPKTRQGPKSERRLGIVHVDLMEHPDTVSAAGNKYIMDIIDDHSSYTWSIPLAAKSDAFPALQAWTLA</sequence>
<proteinExistence type="predicted"/>
<dbReference type="Gene3D" id="3.30.420.10">
    <property type="entry name" value="Ribonuclease H-like superfamily/Ribonuclease H"/>
    <property type="match status" value="1"/>
</dbReference>
<dbReference type="GO" id="GO:0003964">
    <property type="term" value="F:RNA-directed DNA polymerase activity"/>
    <property type="evidence" value="ECO:0007669"/>
    <property type="project" value="UniProtKB-KW"/>
</dbReference>
<evidence type="ECO:0000256" key="4">
    <source>
        <dbReference type="ARBA" id="ARBA00022759"/>
    </source>
</evidence>
<keyword evidence="10" id="KW-0233">DNA recombination</keyword>
<dbReference type="Proteomes" id="UP000823399">
    <property type="component" value="Unassembled WGS sequence"/>
</dbReference>
<keyword evidence="6" id="KW-0460">Magnesium</keyword>
<keyword evidence="9" id="KW-0808">Transferase</keyword>
<dbReference type="GO" id="GO:0046872">
    <property type="term" value="F:metal ion binding"/>
    <property type="evidence" value="ECO:0007669"/>
    <property type="project" value="UniProtKB-KW"/>
</dbReference>
<dbReference type="AlphaFoldDB" id="A0A9P7F9Y7"/>
<dbReference type="GO" id="GO:0015074">
    <property type="term" value="P:DNA integration"/>
    <property type="evidence" value="ECO:0007669"/>
    <property type="project" value="UniProtKB-KW"/>
</dbReference>
<dbReference type="EMBL" id="JABBWM010000016">
    <property type="protein sequence ID" value="KAG2111902.1"/>
    <property type="molecule type" value="Genomic_DNA"/>
</dbReference>
<name>A0A9P7F9Y7_9AGAM</name>
<dbReference type="GO" id="GO:0003887">
    <property type="term" value="F:DNA-directed DNA polymerase activity"/>
    <property type="evidence" value="ECO:0007669"/>
    <property type="project" value="UniProtKB-KW"/>
</dbReference>
<dbReference type="GO" id="GO:0004519">
    <property type="term" value="F:endonuclease activity"/>
    <property type="evidence" value="ECO:0007669"/>
    <property type="project" value="UniProtKB-KW"/>
</dbReference>
<dbReference type="GO" id="GO:0006310">
    <property type="term" value="P:DNA recombination"/>
    <property type="evidence" value="ECO:0007669"/>
    <property type="project" value="UniProtKB-KW"/>
</dbReference>
<evidence type="ECO:0000256" key="10">
    <source>
        <dbReference type="ARBA" id="ARBA00023172"/>
    </source>
</evidence>
<keyword evidence="1" id="KW-0548">Nucleotidyltransferase</keyword>
<evidence type="ECO:0000256" key="9">
    <source>
        <dbReference type="ARBA" id="ARBA00022932"/>
    </source>
</evidence>
<evidence type="ECO:0000256" key="3">
    <source>
        <dbReference type="ARBA" id="ARBA00022723"/>
    </source>
</evidence>
<comment type="caution">
    <text evidence="11">The sequence shown here is derived from an EMBL/GenBank/DDBJ whole genome shotgun (WGS) entry which is preliminary data.</text>
</comment>
<accession>A0A9P7F9Y7</accession>